<protein>
    <submittedName>
        <fullName evidence="2">Lymphocyte specific protein 1 b</fullName>
    </submittedName>
</protein>
<dbReference type="AlphaFoldDB" id="A0A8C5FQ68"/>
<dbReference type="OMA" id="HGPEPAN"/>
<reference evidence="2" key="2">
    <citation type="submission" date="2025-09" db="UniProtKB">
        <authorList>
            <consortium name="Ensembl"/>
        </authorList>
    </citation>
    <scope>IDENTIFICATION</scope>
</reference>
<feature type="region of interest" description="Disordered" evidence="1">
    <location>
        <begin position="284"/>
        <end position="312"/>
    </location>
</feature>
<name>A0A8C5FQ68_GADMO</name>
<feature type="compositionally biased region" description="Basic and acidic residues" evidence="1">
    <location>
        <begin position="495"/>
        <end position="511"/>
    </location>
</feature>
<dbReference type="Pfam" id="PF02029">
    <property type="entry name" value="Caldesmon"/>
    <property type="match status" value="1"/>
</dbReference>
<evidence type="ECO:0000256" key="1">
    <source>
        <dbReference type="SAM" id="MobiDB-lite"/>
    </source>
</evidence>
<feature type="region of interest" description="Disordered" evidence="1">
    <location>
        <begin position="236"/>
        <end position="255"/>
    </location>
</feature>
<sequence length="511" mass="57372">MSSSIKRRQSNKQGLQNLIRVTAQRSQEDAEEVERERRRRSREQPKEQCEHGDQGGRPTWGPSPNPPQDPTPPTAQYDEEVKPPQSRLVLEEDEGFSDWTQRLENRKESLLRQEHSRRSEESRFTHKQKLKHQEEEDKKAEGPETRGSITTPGTSRYSEEKICDRKKDIVISCSSSVLNLPQKARSLAPKVLPRNISSLESETTRPCSPTHRDLHLVDGEGAGAFKGLDEACQTHRDRGERVVGERKRRKAEQPHDMADLHYSLDERCRLQDVEAESHMTIQEGELGSEEGDQLTQTSHSNHGDTLETNPYGPMGPTFKKLLIRFYPKTEPLTCSLNKSMRRTLSPTADSKIDDYTHDFKSNAKTAKPPATELANPSEPVSFKKNLFEAGDAWTQNSVKVTLSKDAEGLKVGVADLINQWVKASPDGTRSSSPTKPAEIKPGDVLCKKNLWENLGDSSSPGRGGKGSSPGKRYKFVVSGHGKYEKVAVDDNESDCSEHDKYKPAGDYHEDL</sequence>
<dbReference type="RefSeq" id="XP_030233942.1">
    <property type="nucleotide sequence ID" value="XM_030378082.1"/>
</dbReference>
<feature type="compositionally biased region" description="Basic and acidic residues" evidence="1">
    <location>
        <begin position="42"/>
        <end position="54"/>
    </location>
</feature>
<evidence type="ECO:0000313" key="3">
    <source>
        <dbReference type="Proteomes" id="UP000694546"/>
    </source>
</evidence>
<organism evidence="2 3">
    <name type="scientific">Gadus morhua</name>
    <name type="common">Atlantic cod</name>
    <dbReference type="NCBI Taxonomy" id="8049"/>
    <lineage>
        <taxon>Eukaryota</taxon>
        <taxon>Metazoa</taxon>
        <taxon>Chordata</taxon>
        <taxon>Craniata</taxon>
        <taxon>Vertebrata</taxon>
        <taxon>Euteleostomi</taxon>
        <taxon>Actinopterygii</taxon>
        <taxon>Neopterygii</taxon>
        <taxon>Teleostei</taxon>
        <taxon>Neoteleostei</taxon>
        <taxon>Acanthomorphata</taxon>
        <taxon>Zeiogadaria</taxon>
        <taxon>Gadariae</taxon>
        <taxon>Gadiformes</taxon>
        <taxon>Gadoidei</taxon>
        <taxon>Gadidae</taxon>
        <taxon>Gadus</taxon>
    </lineage>
</organism>
<feature type="region of interest" description="Disordered" evidence="1">
    <location>
        <begin position="1"/>
        <end position="161"/>
    </location>
</feature>
<dbReference type="PANTHER" id="PTHR18949:SF1">
    <property type="entry name" value="LYMPHOCYTE-SPECIFIC PROTEIN 1"/>
    <property type="match status" value="1"/>
</dbReference>
<feature type="compositionally biased region" description="Pro residues" evidence="1">
    <location>
        <begin position="61"/>
        <end position="73"/>
    </location>
</feature>
<dbReference type="InterPro" id="IPR006018">
    <property type="entry name" value="Caldesmon_LSP"/>
</dbReference>
<dbReference type="PANTHER" id="PTHR18949">
    <property type="entry name" value="CALDESMON"/>
    <property type="match status" value="1"/>
</dbReference>
<dbReference type="OrthoDB" id="9947942at2759"/>
<feature type="compositionally biased region" description="Basic and acidic residues" evidence="1">
    <location>
        <begin position="101"/>
        <end position="124"/>
    </location>
</feature>
<feature type="compositionally biased region" description="Basic and acidic residues" evidence="1">
    <location>
        <begin position="131"/>
        <end position="144"/>
    </location>
</feature>
<dbReference type="GO" id="GO:0003779">
    <property type="term" value="F:actin binding"/>
    <property type="evidence" value="ECO:0007669"/>
    <property type="project" value="UniProtKB-ARBA"/>
</dbReference>
<gene>
    <name evidence="2" type="primary">LOC115559284</name>
</gene>
<evidence type="ECO:0000313" key="2">
    <source>
        <dbReference type="Ensembl" id="ENSGMOP00000053144.1"/>
    </source>
</evidence>
<dbReference type="GeneTree" id="ENSGT00940000153901"/>
<dbReference type="GeneID" id="115559284"/>
<feature type="region of interest" description="Disordered" evidence="1">
    <location>
        <begin position="488"/>
        <end position="511"/>
    </location>
</feature>
<feature type="compositionally biased region" description="Polar residues" evidence="1">
    <location>
        <begin position="147"/>
        <end position="156"/>
    </location>
</feature>
<feature type="region of interest" description="Disordered" evidence="1">
    <location>
        <begin position="451"/>
        <end position="473"/>
    </location>
</feature>
<proteinExistence type="predicted"/>
<feature type="compositionally biased region" description="Basic residues" evidence="1">
    <location>
        <begin position="1"/>
        <end position="10"/>
    </location>
</feature>
<dbReference type="Proteomes" id="UP000694546">
    <property type="component" value="Chromosome 14"/>
</dbReference>
<reference evidence="2" key="1">
    <citation type="submission" date="2025-08" db="UniProtKB">
        <authorList>
            <consortium name="Ensembl"/>
        </authorList>
    </citation>
    <scope>IDENTIFICATION</scope>
</reference>
<dbReference type="Ensembl" id="ENSGMOT00000075745.1">
    <property type="protein sequence ID" value="ENSGMOP00000053144.1"/>
    <property type="gene ID" value="ENSGMOG00000028561.1"/>
</dbReference>
<keyword evidence="3" id="KW-1185">Reference proteome</keyword>
<accession>A0A8C5FQ68</accession>